<reference evidence="2" key="1">
    <citation type="journal article" date="2019" name="Int. J. Syst. Evol. Microbiol.">
        <title>The Global Catalogue of Microorganisms (GCM) 10K type strain sequencing project: providing services to taxonomists for standard genome sequencing and annotation.</title>
        <authorList>
            <consortium name="The Broad Institute Genomics Platform"/>
            <consortium name="The Broad Institute Genome Sequencing Center for Infectious Disease"/>
            <person name="Wu L."/>
            <person name="Ma J."/>
        </authorList>
    </citation>
    <scope>NUCLEOTIDE SEQUENCE [LARGE SCALE GENOMIC DNA]</scope>
    <source>
        <strain evidence="2">CCUG 54939</strain>
    </source>
</reference>
<sequence length="129" mass="14501">MKKLVVLLILAVAGYKIYTGYFTFPLLGEWQPDKEAFMQRAYEHGVTAAQEQILLAALDKLRLSITEEKIKIQLFERSGEFDYEAKKRGADCYSLDIKGLGTADACIKEGQLEMTNVDSGVVEIFNKVT</sequence>
<dbReference type="Proteomes" id="UP001595692">
    <property type="component" value="Unassembled WGS sequence"/>
</dbReference>
<dbReference type="EMBL" id="JBHSAF010000001">
    <property type="protein sequence ID" value="MFC3912494.1"/>
    <property type="molecule type" value="Genomic_DNA"/>
</dbReference>
<comment type="caution">
    <text evidence="1">The sequence shown here is derived from an EMBL/GenBank/DDBJ whole genome shotgun (WGS) entry which is preliminary data.</text>
</comment>
<keyword evidence="2" id="KW-1185">Reference proteome</keyword>
<dbReference type="RefSeq" id="WP_377150601.1">
    <property type="nucleotide sequence ID" value="NZ_JBHSAF010000001.1"/>
</dbReference>
<name>A0ABV8CK20_9GAMM</name>
<protein>
    <submittedName>
        <fullName evidence="1">Uncharacterized protein</fullName>
    </submittedName>
</protein>
<evidence type="ECO:0000313" key="1">
    <source>
        <dbReference type="EMBL" id="MFC3912494.1"/>
    </source>
</evidence>
<organism evidence="1 2">
    <name type="scientific">Pseudaeromonas sharmana</name>
    <dbReference type="NCBI Taxonomy" id="328412"/>
    <lineage>
        <taxon>Bacteria</taxon>
        <taxon>Pseudomonadati</taxon>
        <taxon>Pseudomonadota</taxon>
        <taxon>Gammaproteobacteria</taxon>
        <taxon>Aeromonadales</taxon>
        <taxon>Aeromonadaceae</taxon>
        <taxon>Pseudaeromonas</taxon>
    </lineage>
</organism>
<evidence type="ECO:0000313" key="2">
    <source>
        <dbReference type="Proteomes" id="UP001595692"/>
    </source>
</evidence>
<proteinExistence type="predicted"/>
<accession>A0ABV8CK20</accession>
<gene>
    <name evidence="1" type="ORF">ACFOSS_03300</name>
</gene>